<protein>
    <recommendedName>
        <fullName evidence="3">DUF2071 domain-containing protein</fullName>
    </recommendedName>
</protein>
<proteinExistence type="predicted"/>
<dbReference type="InterPro" id="IPR018644">
    <property type="entry name" value="DUF2071"/>
</dbReference>
<evidence type="ECO:0000313" key="1">
    <source>
        <dbReference type="EMBL" id="SKA34748.1"/>
    </source>
</evidence>
<evidence type="ECO:0008006" key="3">
    <source>
        <dbReference type="Google" id="ProtNLM"/>
    </source>
</evidence>
<dbReference type="EMBL" id="FUWS01000013">
    <property type="protein sequence ID" value="SKA34748.1"/>
    <property type="molecule type" value="Genomic_DNA"/>
</dbReference>
<dbReference type="OrthoDB" id="150993at2"/>
<dbReference type="RefSeq" id="WP_078763609.1">
    <property type="nucleotide sequence ID" value="NZ_FUWS01000013.1"/>
</dbReference>
<dbReference type="Proteomes" id="UP000190637">
    <property type="component" value="Unassembled WGS sequence"/>
</dbReference>
<dbReference type="AlphaFoldDB" id="A0A1T4T3L0"/>
<organism evidence="1 2">
    <name type="scientific">Marinactinospora thermotolerans DSM 45154</name>
    <dbReference type="NCBI Taxonomy" id="1122192"/>
    <lineage>
        <taxon>Bacteria</taxon>
        <taxon>Bacillati</taxon>
        <taxon>Actinomycetota</taxon>
        <taxon>Actinomycetes</taxon>
        <taxon>Streptosporangiales</taxon>
        <taxon>Nocardiopsidaceae</taxon>
        <taxon>Marinactinospora</taxon>
    </lineage>
</organism>
<name>A0A1T4T3L0_9ACTN</name>
<dbReference type="Gene3D" id="2.40.400.10">
    <property type="entry name" value="Acetoacetate decarboxylase-like"/>
    <property type="match status" value="1"/>
</dbReference>
<reference evidence="1 2" key="1">
    <citation type="submission" date="2017-02" db="EMBL/GenBank/DDBJ databases">
        <authorList>
            <person name="Peterson S.W."/>
        </authorList>
    </citation>
    <scope>NUCLEOTIDE SEQUENCE [LARGE SCALE GENOMIC DNA]</scope>
    <source>
        <strain evidence="1 2">DSM 45154</strain>
    </source>
</reference>
<evidence type="ECO:0000313" key="2">
    <source>
        <dbReference type="Proteomes" id="UP000190637"/>
    </source>
</evidence>
<accession>A0A1T4T3L0</accession>
<sequence>MTPPPVAPPLPGPVLLTQGWHDVAFLHWALPPEAVEHLLPTGTRPDVLNGVTYAGIVAFGVTGTRLLGTVPVGSFTEVNVRLYSVDDDGRRGVVFLSMDADSAHNVAAARLLAGLPYAWSDASVRRAADGTVGYACRRRRPRDRVSGGVWVRPGARKSEQTDPDVFVTARWGLHTRHLGATHWVRIAHRPWELHHATLVAAHGCSALLTAAGLPDPREPPSSVLWAPGAVASVAYGGRVRTAG</sequence>
<gene>
    <name evidence="1" type="ORF">SAMN02745673_04372</name>
</gene>
<dbReference type="PANTHER" id="PTHR39186:SF1">
    <property type="entry name" value="DUF2071 DOMAIN-CONTAINING PROTEIN"/>
    <property type="match status" value="1"/>
</dbReference>
<dbReference type="InterPro" id="IPR023375">
    <property type="entry name" value="ADC_dom_sf"/>
</dbReference>
<dbReference type="Pfam" id="PF09844">
    <property type="entry name" value="DUF2071"/>
    <property type="match status" value="1"/>
</dbReference>
<keyword evidence="2" id="KW-1185">Reference proteome</keyword>
<dbReference type="STRING" id="1122192.SAMN02745673_04372"/>
<dbReference type="SUPFAM" id="SSF160104">
    <property type="entry name" value="Acetoacetate decarboxylase-like"/>
    <property type="match status" value="1"/>
</dbReference>
<dbReference type="PANTHER" id="PTHR39186">
    <property type="entry name" value="DUF2071 FAMILY PROTEIN"/>
    <property type="match status" value="1"/>
</dbReference>